<proteinExistence type="predicted"/>
<gene>
    <name evidence="1" type="ORF">Afe05nite_46920</name>
</gene>
<name>A0A919J3S4_9ACTN</name>
<evidence type="ECO:0000313" key="2">
    <source>
        <dbReference type="Proteomes" id="UP000598174"/>
    </source>
</evidence>
<keyword evidence="2" id="KW-1185">Reference proteome</keyword>
<dbReference type="SUPFAM" id="SSF52540">
    <property type="entry name" value="P-loop containing nucleoside triphosphate hydrolases"/>
    <property type="match status" value="1"/>
</dbReference>
<dbReference type="PANTHER" id="PTHR37807:SF3">
    <property type="entry name" value="OS07G0160300 PROTEIN"/>
    <property type="match status" value="1"/>
</dbReference>
<dbReference type="Gene3D" id="3.40.50.300">
    <property type="entry name" value="P-loop containing nucleotide triphosphate hydrolases"/>
    <property type="match status" value="1"/>
</dbReference>
<dbReference type="PANTHER" id="PTHR37807">
    <property type="entry name" value="OS07G0160300 PROTEIN"/>
    <property type="match status" value="1"/>
</dbReference>
<dbReference type="Proteomes" id="UP000598174">
    <property type="component" value="Unassembled WGS sequence"/>
</dbReference>
<reference evidence="1" key="1">
    <citation type="submission" date="2021-01" db="EMBL/GenBank/DDBJ databases">
        <title>Whole genome shotgun sequence of Actinoplanes ferrugineus NBRC 15555.</title>
        <authorList>
            <person name="Komaki H."/>
            <person name="Tamura T."/>
        </authorList>
    </citation>
    <scope>NUCLEOTIDE SEQUENCE</scope>
    <source>
        <strain evidence="1">NBRC 15555</strain>
    </source>
</reference>
<dbReference type="AlphaFoldDB" id="A0A919J3S4"/>
<accession>A0A919J3S4</accession>
<sequence length="156" mass="16494">MLIVISGAPGTGKSTLAHRLAREIGCPVVSRDEIREGIVHAGTPDPDLTHSYRTFIATVTSLVNAGVTVVAEAAFQNAPWRPLLDLGPTRILHCTADPPVATARVVLRAAHPGTPLPVPDWKPIASTLPTLVVDTTSGYHPSFAEILVFAQSPEIP</sequence>
<evidence type="ECO:0000313" key="1">
    <source>
        <dbReference type="EMBL" id="GIE12852.1"/>
    </source>
</evidence>
<organism evidence="1 2">
    <name type="scientific">Paractinoplanes ferrugineus</name>
    <dbReference type="NCBI Taxonomy" id="113564"/>
    <lineage>
        <taxon>Bacteria</taxon>
        <taxon>Bacillati</taxon>
        <taxon>Actinomycetota</taxon>
        <taxon>Actinomycetes</taxon>
        <taxon>Micromonosporales</taxon>
        <taxon>Micromonosporaceae</taxon>
        <taxon>Paractinoplanes</taxon>
    </lineage>
</organism>
<dbReference type="EMBL" id="BOMM01000044">
    <property type="protein sequence ID" value="GIE12852.1"/>
    <property type="molecule type" value="Genomic_DNA"/>
</dbReference>
<evidence type="ECO:0008006" key="3">
    <source>
        <dbReference type="Google" id="ProtNLM"/>
    </source>
</evidence>
<protein>
    <recommendedName>
        <fullName evidence="3">Kinase</fullName>
    </recommendedName>
</protein>
<comment type="caution">
    <text evidence="1">The sequence shown here is derived from an EMBL/GenBank/DDBJ whole genome shotgun (WGS) entry which is preliminary data.</text>
</comment>
<dbReference type="InterPro" id="IPR027417">
    <property type="entry name" value="P-loop_NTPase"/>
</dbReference>
<dbReference type="Pfam" id="PF13671">
    <property type="entry name" value="AAA_33"/>
    <property type="match status" value="1"/>
</dbReference>